<name>A0A448XC47_9PLAT</name>
<evidence type="ECO:0000256" key="2">
    <source>
        <dbReference type="SAM" id="MobiDB-lite"/>
    </source>
</evidence>
<comment type="caution">
    <text evidence="4">The sequence shown here is derived from an EMBL/GenBank/DDBJ whole genome shotgun (WGS) entry which is preliminary data.</text>
</comment>
<dbReference type="PROSITE" id="PS51352">
    <property type="entry name" value="THIOREDOXIN_2"/>
    <property type="match status" value="1"/>
</dbReference>
<feature type="domain" description="Thioredoxin" evidence="3">
    <location>
        <begin position="1"/>
        <end position="120"/>
    </location>
</feature>
<dbReference type="Gene3D" id="3.40.30.10">
    <property type="entry name" value="Glutaredoxin"/>
    <property type="match status" value="1"/>
</dbReference>
<sequence length="141" mass="15908">MVFHSVNCLAGIEVTSDAFDKLIGRPNQYTLVMFYAPWCPHCQTSKPKYLEAAKQIEKLDSTKSLAMVDCDNQKNTELCQAHSIESYPTIKLYFEGKLVQEYENEVNEKKITDFMKTPPKPDGQPTLAAIDINSKVTSPSK</sequence>
<proteinExistence type="inferred from homology"/>
<dbReference type="InterPro" id="IPR051063">
    <property type="entry name" value="PDI"/>
</dbReference>
<dbReference type="PANTHER" id="PTHR45672">
    <property type="entry name" value="PROTEIN DISULFIDE-ISOMERASE C17H9.14C-RELATED"/>
    <property type="match status" value="1"/>
</dbReference>
<evidence type="ECO:0000313" key="4">
    <source>
        <dbReference type="EMBL" id="VEL33150.1"/>
    </source>
</evidence>
<dbReference type="InterPro" id="IPR013766">
    <property type="entry name" value="Thioredoxin_domain"/>
</dbReference>
<comment type="similarity">
    <text evidence="1">Belongs to the protein disulfide isomerase family.</text>
</comment>
<dbReference type="GO" id="GO:0006457">
    <property type="term" value="P:protein folding"/>
    <property type="evidence" value="ECO:0007669"/>
    <property type="project" value="TreeGrafter"/>
</dbReference>
<dbReference type="AlphaFoldDB" id="A0A448XC47"/>
<accession>A0A448XC47</accession>
<dbReference type="PANTHER" id="PTHR45672:SF2">
    <property type="entry name" value="PROTEIN DISULFIDE-ISOMERASE A5"/>
    <property type="match status" value="1"/>
</dbReference>
<reference evidence="4" key="1">
    <citation type="submission" date="2018-11" db="EMBL/GenBank/DDBJ databases">
        <authorList>
            <consortium name="Pathogen Informatics"/>
        </authorList>
    </citation>
    <scope>NUCLEOTIDE SEQUENCE</scope>
</reference>
<gene>
    <name evidence="4" type="ORF">PXEA_LOCUS26590</name>
</gene>
<dbReference type="PROSITE" id="PS00194">
    <property type="entry name" value="THIOREDOXIN_1"/>
    <property type="match status" value="1"/>
</dbReference>
<dbReference type="Proteomes" id="UP000784294">
    <property type="component" value="Unassembled WGS sequence"/>
</dbReference>
<dbReference type="GO" id="GO:0005783">
    <property type="term" value="C:endoplasmic reticulum"/>
    <property type="evidence" value="ECO:0007669"/>
    <property type="project" value="TreeGrafter"/>
</dbReference>
<keyword evidence="5" id="KW-1185">Reference proteome</keyword>
<dbReference type="Pfam" id="PF00085">
    <property type="entry name" value="Thioredoxin"/>
    <property type="match status" value="1"/>
</dbReference>
<dbReference type="SUPFAM" id="SSF52833">
    <property type="entry name" value="Thioredoxin-like"/>
    <property type="match status" value="1"/>
</dbReference>
<evidence type="ECO:0000259" key="3">
    <source>
        <dbReference type="PROSITE" id="PS51352"/>
    </source>
</evidence>
<evidence type="ECO:0000256" key="1">
    <source>
        <dbReference type="ARBA" id="ARBA00006347"/>
    </source>
</evidence>
<dbReference type="InterPro" id="IPR017937">
    <property type="entry name" value="Thioredoxin_CS"/>
</dbReference>
<feature type="region of interest" description="Disordered" evidence="2">
    <location>
        <begin position="116"/>
        <end position="141"/>
    </location>
</feature>
<organism evidence="4 5">
    <name type="scientific">Protopolystoma xenopodis</name>
    <dbReference type="NCBI Taxonomy" id="117903"/>
    <lineage>
        <taxon>Eukaryota</taxon>
        <taxon>Metazoa</taxon>
        <taxon>Spiralia</taxon>
        <taxon>Lophotrochozoa</taxon>
        <taxon>Platyhelminthes</taxon>
        <taxon>Monogenea</taxon>
        <taxon>Polyopisthocotylea</taxon>
        <taxon>Polystomatidea</taxon>
        <taxon>Polystomatidae</taxon>
        <taxon>Protopolystoma</taxon>
    </lineage>
</organism>
<dbReference type="GO" id="GO:0003756">
    <property type="term" value="F:protein disulfide isomerase activity"/>
    <property type="evidence" value="ECO:0007669"/>
    <property type="project" value="TreeGrafter"/>
</dbReference>
<dbReference type="EMBL" id="CAAALY010245244">
    <property type="protein sequence ID" value="VEL33150.1"/>
    <property type="molecule type" value="Genomic_DNA"/>
</dbReference>
<protein>
    <recommendedName>
        <fullName evidence="3">Thioredoxin domain-containing protein</fullName>
    </recommendedName>
</protein>
<evidence type="ECO:0000313" key="5">
    <source>
        <dbReference type="Proteomes" id="UP000784294"/>
    </source>
</evidence>
<dbReference type="OrthoDB" id="71336at2759"/>
<dbReference type="InterPro" id="IPR036249">
    <property type="entry name" value="Thioredoxin-like_sf"/>
</dbReference>